<evidence type="ECO:0000256" key="3">
    <source>
        <dbReference type="ARBA" id="ARBA00023004"/>
    </source>
</evidence>
<dbReference type="InterPro" id="IPR007197">
    <property type="entry name" value="rSAM"/>
</dbReference>
<organism evidence="6">
    <name type="scientific">marine metagenome</name>
    <dbReference type="NCBI Taxonomy" id="408172"/>
    <lineage>
        <taxon>unclassified sequences</taxon>
        <taxon>metagenomes</taxon>
        <taxon>ecological metagenomes</taxon>
    </lineage>
</organism>
<dbReference type="SFLD" id="SFLDS00029">
    <property type="entry name" value="Radical_SAM"/>
    <property type="match status" value="1"/>
</dbReference>
<dbReference type="InterPro" id="IPR013785">
    <property type="entry name" value="Aldolase_TIM"/>
</dbReference>
<name>A0A381Y1Q9_9ZZZZ</name>
<dbReference type="GO" id="GO:0051536">
    <property type="term" value="F:iron-sulfur cluster binding"/>
    <property type="evidence" value="ECO:0007669"/>
    <property type="project" value="UniProtKB-KW"/>
</dbReference>
<keyword evidence="2" id="KW-0479">Metal-binding</keyword>
<dbReference type="AlphaFoldDB" id="A0A381Y1Q9"/>
<dbReference type="Gene3D" id="3.20.20.70">
    <property type="entry name" value="Aldolase class I"/>
    <property type="match status" value="1"/>
</dbReference>
<accession>A0A381Y1Q9</accession>
<sequence length="200" mass="23690">MSCNKDCHYCTSYTLEMRNLTVDMDFLKQTLEYFKNYKIRICLLGGEPGLIKNLDKVIAEIKKYPNFVCSVLSNSFVRKRYPEVLEDKEILYVEHNILDFYEDEVKMLGNFDFVPENDMNNYNVVVKTPNYFKYKDNHKEVIEKLNHKNTMWKEFNGRSPEFTDVIQADEIDRKLCASFPMVPVINFETKTIVHCSKKFA</sequence>
<keyword evidence="3" id="KW-0408">Iron</keyword>
<feature type="domain" description="Radical SAM core" evidence="5">
    <location>
        <begin position="3"/>
        <end position="108"/>
    </location>
</feature>
<proteinExistence type="predicted"/>
<feature type="non-terminal residue" evidence="6">
    <location>
        <position position="200"/>
    </location>
</feature>
<dbReference type="InterPro" id="IPR058240">
    <property type="entry name" value="rSAM_sf"/>
</dbReference>
<keyword evidence="1" id="KW-0949">S-adenosyl-L-methionine</keyword>
<dbReference type="GO" id="GO:0003824">
    <property type="term" value="F:catalytic activity"/>
    <property type="evidence" value="ECO:0007669"/>
    <property type="project" value="InterPro"/>
</dbReference>
<dbReference type="GO" id="GO:0046872">
    <property type="term" value="F:metal ion binding"/>
    <property type="evidence" value="ECO:0007669"/>
    <property type="project" value="UniProtKB-KW"/>
</dbReference>
<evidence type="ECO:0000259" key="5">
    <source>
        <dbReference type="Pfam" id="PF04055"/>
    </source>
</evidence>
<protein>
    <recommendedName>
        <fullName evidence="5">Radical SAM core domain-containing protein</fullName>
    </recommendedName>
</protein>
<evidence type="ECO:0000256" key="1">
    <source>
        <dbReference type="ARBA" id="ARBA00022691"/>
    </source>
</evidence>
<evidence type="ECO:0000256" key="2">
    <source>
        <dbReference type="ARBA" id="ARBA00022723"/>
    </source>
</evidence>
<evidence type="ECO:0000256" key="4">
    <source>
        <dbReference type="ARBA" id="ARBA00023014"/>
    </source>
</evidence>
<gene>
    <name evidence="6" type="ORF">METZ01_LOCUS123476</name>
</gene>
<dbReference type="SUPFAM" id="SSF102114">
    <property type="entry name" value="Radical SAM enzymes"/>
    <property type="match status" value="1"/>
</dbReference>
<dbReference type="EMBL" id="UINC01017088">
    <property type="protein sequence ID" value="SVA70622.1"/>
    <property type="molecule type" value="Genomic_DNA"/>
</dbReference>
<reference evidence="6" key="1">
    <citation type="submission" date="2018-05" db="EMBL/GenBank/DDBJ databases">
        <authorList>
            <person name="Lanie J.A."/>
            <person name="Ng W.-L."/>
            <person name="Kazmierczak K.M."/>
            <person name="Andrzejewski T.M."/>
            <person name="Davidsen T.M."/>
            <person name="Wayne K.J."/>
            <person name="Tettelin H."/>
            <person name="Glass J.I."/>
            <person name="Rusch D."/>
            <person name="Podicherti R."/>
            <person name="Tsui H.-C.T."/>
            <person name="Winkler M.E."/>
        </authorList>
    </citation>
    <scope>NUCLEOTIDE SEQUENCE</scope>
</reference>
<keyword evidence="4" id="KW-0411">Iron-sulfur</keyword>
<dbReference type="Pfam" id="PF04055">
    <property type="entry name" value="Radical_SAM"/>
    <property type="match status" value="1"/>
</dbReference>
<evidence type="ECO:0000313" key="6">
    <source>
        <dbReference type="EMBL" id="SVA70622.1"/>
    </source>
</evidence>